<keyword evidence="5" id="KW-1185">Reference proteome</keyword>
<dbReference type="AlphaFoldDB" id="A0A1H2XAL1"/>
<gene>
    <name evidence="4" type="ORF">SAMN05444336_102668</name>
</gene>
<dbReference type="STRING" id="356660.SAMN05444336_102668"/>
<dbReference type="Pfam" id="PF03060">
    <property type="entry name" value="NMO"/>
    <property type="match status" value="2"/>
</dbReference>
<sequence>MISTRLTAQFGLTHPVISAPMALASGGRLAAAVSRAGGLGLIGGGYGDGAWLEREYAEAGNEGVGVGFITWSLANAPELLDAALARRPRALFLSFGDPAPFAPAIHAADTPLICQVQTLDDARAALDAGAAVLVAQGTEAGGHGARRATMTLVPEVADLLTARAPDVLLCAAGGIADGRGLAAALALGADGAVVGSRFWASEECLVHPGLQAAAVAASGDDTLRTSAVDIARGRDWPERFDIRVLRNGFTDRWHADPEGLRAAIGTEGPRWGDAAAAGDASVANPIIGEAAGLMRDIRPAAELLERMTAEAEAILTAGAARVT</sequence>
<dbReference type="OrthoDB" id="9778912at2"/>
<evidence type="ECO:0000256" key="3">
    <source>
        <dbReference type="ARBA" id="ARBA00023002"/>
    </source>
</evidence>
<dbReference type="PANTHER" id="PTHR32332:SF31">
    <property type="entry name" value="2-NITROPROPANE DIOXYGENASE FAMILY, PUTATIVE (AFU_ORTHOLOGUE AFUA_2G09850)-RELATED"/>
    <property type="match status" value="1"/>
</dbReference>
<keyword evidence="4" id="KW-0503">Monooxygenase</keyword>
<evidence type="ECO:0000313" key="4">
    <source>
        <dbReference type="EMBL" id="SDW89857.1"/>
    </source>
</evidence>
<dbReference type="PANTHER" id="PTHR32332">
    <property type="entry name" value="2-NITROPROPANE DIOXYGENASE"/>
    <property type="match status" value="1"/>
</dbReference>
<dbReference type="SUPFAM" id="SSF51412">
    <property type="entry name" value="Inosine monophosphate dehydrogenase (IMPDH)"/>
    <property type="match status" value="1"/>
</dbReference>
<protein>
    <submittedName>
        <fullName evidence="4">Nitronate monooxygenase</fullName>
    </submittedName>
</protein>
<dbReference type="InterPro" id="IPR004136">
    <property type="entry name" value="NMO"/>
</dbReference>
<evidence type="ECO:0000256" key="1">
    <source>
        <dbReference type="ARBA" id="ARBA00022630"/>
    </source>
</evidence>
<keyword evidence="1" id="KW-0285">Flavoprotein</keyword>
<evidence type="ECO:0000313" key="5">
    <source>
        <dbReference type="Proteomes" id="UP000199118"/>
    </source>
</evidence>
<evidence type="ECO:0000256" key="2">
    <source>
        <dbReference type="ARBA" id="ARBA00022643"/>
    </source>
</evidence>
<reference evidence="4 5" key="1">
    <citation type="submission" date="2016-10" db="EMBL/GenBank/DDBJ databases">
        <authorList>
            <person name="de Groot N.N."/>
        </authorList>
    </citation>
    <scope>NUCLEOTIDE SEQUENCE [LARGE SCALE GENOMIC DNA]</scope>
    <source>
        <strain evidence="4 5">DSM 17890</strain>
    </source>
</reference>
<dbReference type="GO" id="GO:0018580">
    <property type="term" value="F:nitronate monooxygenase activity"/>
    <property type="evidence" value="ECO:0007669"/>
    <property type="project" value="InterPro"/>
</dbReference>
<dbReference type="Gene3D" id="3.20.20.70">
    <property type="entry name" value="Aldolase class I"/>
    <property type="match status" value="1"/>
</dbReference>
<dbReference type="EMBL" id="FNMZ01000002">
    <property type="protein sequence ID" value="SDW89857.1"/>
    <property type="molecule type" value="Genomic_DNA"/>
</dbReference>
<dbReference type="Proteomes" id="UP000199118">
    <property type="component" value="Unassembled WGS sequence"/>
</dbReference>
<dbReference type="CDD" id="cd04730">
    <property type="entry name" value="NPD_like"/>
    <property type="match status" value="1"/>
</dbReference>
<name>A0A1H2XAL1_9RHOB</name>
<dbReference type="RefSeq" id="WP_092680875.1">
    <property type="nucleotide sequence ID" value="NZ_FNMZ01000002.1"/>
</dbReference>
<dbReference type="InterPro" id="IPR013785">
    <property type="entry name" value="Aldolase_TIM"/>
</dbReference>
<keyword evidence="2" id="KW-0288">FMN</keyword>
<organism evidence="4 5">
    <name type="scientific">Albimonas donghaensis</name>
    <dbReference type="NCBI Taxonomy" id="356660"/>
    <lineage>
        <taxon>Bacteria</taxon>
        <taxon>Pseudomonadati</taxon>
        <taxon>Pseudomonadota</taxon>
        <taxon>Alphaproteobacteria</taxon>
        <taxon>Rhodobacterales</taxon>
        <taxon>Paracoccaceae</taxon>
        <taxon>Albimonas</taxon>
    </lineage>
</organism>
<keyword evidence="3" id="KW-0560">Oxidoreductase</keyword>
<accession>A0A1H2XAL1</accession>
<proteinExistence type="predicted"/>